<dbReference type="Pfam" id="PF24877">
    <property type="entry name" value="ILV_EDD_C"/>
    <property type="match status" value="1"/>
</dbReference>
<organism evidence="8 9">
    <name type="scientific">Entotheonella factor</name>
    <dbReference type="NCBI Taxonomy" id="1429438"/>
    <lineage>
        <taxon>Bacteria</taxon>
        <taxon>Pseudomonadati</taxon>
        <taxon>Nitrospinota/Tectimicrobiota group</taxon>
        <taxon>Candidatus Tectimicrobiota</taxon>
        <taxon>Candidatus Entotheonellia</taxon>
        <taxon>Candidatus Entotheonellales</taxon>
        <taxon>Candidatus Entotheonellaceae</taxon>
        <taxon>Candidatus Entotheonella</taxon>
    </lineage>
</organism>
<dbReference type="PANTHER" id="PTHR43183:SF1">
    <property type="entry name" value="HYPOTHETICAL DIHYDROXY-ACID DEHYDRATASE (EUROFUNG)-RELATED"/>
    <property type="match status" value="1"/>
</dbReference>
<dbReference type="Pfam" id="PF00920">
    <property type="entry name" value="ILVD_EDD_N"/>
    <property type="match status" value="1"/>
</dbReference>
<evidence type="ECO:0000256" key="2">
    <source>
        <dbReference type="ARBA" id="ARBA00022723"/>
    </source>
</evidence>
<dbReference type="SUPFAM" id="SSF143975">
    <property type="entry name" value="IlvD/EDD N-terminal domain-like"/>
    <property type="match status" value="1"/>
</dbReference>
<keyword evidence="4" id="KW-0411">Iron-sulfur</keyword>
<dbReference type="EMBL" id="AZHW01000581">
    <property type="protein sequence ID" value="ETW98146.1"/>
    <property type="molecule type" value="Genomic_DNA"/>
</dbReference>
<sequence length="567" mass="61452">MSGNGNGAYRSRAWFDTPELYGWLRRAAFKAEGFGETAYEGRPIIGICNSWSELTHCNAHLRQVAESVKRGVWQAGGFPLEFPVMSLGEYNMRPTTMLFRNLMSMDVEESITANPLDGVVLLGGCDKTTPALLMGAASSDIPAILVTGGPQLKGNWRGEELGSCTDCRRYQTELRAERITEEDWAELQNCIVRSPGHCMVMGTASSMAAIGEALGMALPHNAAIPAVDSRRQQLAEASGRQIVQLVADQVRPSHILTPQAFDNAIRTLHAIGGSTNAIIHLMALAGRVGIDLDLGRFDDLSRTTPFLLDLKPSGRFLMEDFYYAGGLPALLKTMAPLLSLDALTVTGQSLGANLDTAQCYNSDLIRSLDAPLHDEGGLAVLHGSLVPGGALIKQTAASPELLTHRGRAVVFEDHDDMEQRIDDPNLDVNPEDVLIMRNAGPLGGPGMPEWGFLPLPKKLLQQGVRDMVRISDARMSGTAFGTVVVHATPESATGGPLAAVQNGDMIELDVPGRRLDLLVEPQEIARRLAEYSHPAPHYRRGYGWLFAQHVLQADQGCDFDFLRKVGA</sequence>
<dbReference type="GO" id="GO:0046872">
    <property type="term" value="F:metal ion binding"/>
    <property type="evidence" value="ECO:0007669"/>
    <property type="project" value="UniProtKB-KW"/>
</dbReference>
<evidence type="ECO:0000259" key="7">
    <source>
        <dbReference type="Pfam" id="PF24877"/>
    </source>
</evidence>
<evidence type="ECO:0000256" key="1">
    <source>
        <dbReference type="ARBA" id="ARBA00006486"/>
    </source>
</evidence>
<comment type="similarity">
    <text evidence="1">Belongs to the IlvD/Edd family.</text>
</comment>
<dbReference type="AlphaFoldDB" id="W4LLB7"/>
<dbReference type="EC" id="4.2.1.9" evidence="8"/>
<keyword evidence="2" id="KW-0479">Metal-binding</keyword>
<keyword evidence="9" id="KW-1185">Reference proteome</keyword>
<protein>
    <submittedName>
        <fullName evidence="8">Dihydroxy-acid dehydratase</fullName>
        <ecNumber evidence="8">4.2.1.9</ecNumber>
    </submittedName>
</protein>
<dbReference type="HOGENOM" id="CLU_014271_3_1_7"/>
<keyword evidence="3" id="KW-0408">Iron</keyword>
<keyword evidence="5 8" id="KW-0456">Lyase</keyword>
<evidence type="ECO:0000256" key="5">
    <source>
        <dbReference type="ARBA" id="ARBA00023239"/>
    </source>
</evidence>
<comment type="caution">
    <text evidence="8">The sequence shown here is derived from an EMBL/GenBank/DDBJ whole genome shotgun (WGS) entry which is preliminary data.</text>
</comment>
<dbReference type="PATRIC" id="fig|1429438.4.peg.3893"/>
<dbReference type="InterPro" id="IPR056740">
    <property type="entry name" value="ILV_EDD_C"/>
</dbReference>
<dbReference type="InterPro" id="IPR037237">
    <property type="entry name" value="IlvD/EDD_N"/>
</dbReference>
<dbReference type="Gene3D" id="3.50.30.80">
    <property type="entry name" value="IlvD/EDD C-terminal domain-like"/>
    <property type="match status" value="1"/>
</dbReference>
<dbReference type="InterPro" id="IPR042096">
    <property type="entry name" value="Dihydro-acid_dehy_C"/>
</dbReference>
<name>W4LLB7_ENTF1</name>
<evidence type="ECO:0000256" key="3">
    <source>
        <dbReference type="ARBA" id="ARBA00023004"/>
    </source>
</evidence>
<feature type="domain" description="Dihydroxy-acid/6-phosphogluconate dehydratase N-terminal" evidence="6">
    <location>
        <begin position="42"/>
        <end position="352"/>
    </location>
</feature>
<dbReference type="InterPro" id="IPR000581">
    <property type="entry name" value="ILV_EDD_N"/>
</dbReference>
<dbReference type="FunFam" id="3.50.30.80:FF:000001">
    <property type="entry name" value="Dihydroxy-acid dehydratase"/>
    <property type="match status" value="1"/>
</dbReference>
<dbReference type="SUPFAM" id="SSF52016">
    <property type="entry name" value="LeuD/IlvD-like"/>
    <property type="match status" value="1"/>
</dbReference>
<dbReference type="InterPro" id="IPR052352">
    <property type="entry name" value="Sugar_Degrad_Dehydratases"/>
</dbReference>
<accession>W4LLB7</accession>
<reference evidence="8 9" key="1">
    <citation type="journal article" date="2014" name="Nature">
        <title>An environmental bacterial taxon with a large and distinct metabolic repertoire.</title>
        <authorList>
            <person name="Wilson M.C."/>
            <person name="Mori T."/>
            <person name="Ruckert C."/>
            <person name="Uria A.R."/>
            <person name="Helf M.J."/>
            <person name="Takada K."/>
            <person name="Gernert C."/>
            <person name="Steffens U.A."/>
            <person name="Heycke N."/>
            <person name="Schmitt S."/>
            <person name="Rinke C."/>
            <person name="Helfrich E.J."/>
            <person name="Brachmann A.O."/>
            <person name="Gurgui C."/>
            <person name="Wakimoto T."/>
            <person name="Kracht M."/>
            <person name="Crusemann M."/>
            <person name="Hentschel U."/>
            <person name="Abe I."/>
            <person name="Matsunaga S."/>
            <person name="Kalinowski J."/>
            <person name="Takeyama H."/>
            <person name="Piel J."/>
        </authorList>
    </citation>
    <scope>NUCLEOTIDE SEQUENCE [LARGE SCALE GENOMIC DNA]</scope>
    <source>
        <strain evidence="9">TSY1</strain>
    </source>
</reference>
<proteinExistence type="inferred from homology"/>
<evidence type="ECO:0000259" key="6">
    <source>
        <dbReference type="Pfam" id="PF00920"/>
    </source>
</evidence>
<dbReference type="NCBIfam" id="NF004784">
    <property type="entry name" value="PRK06131.1"/>
    <property type="match status" value="1"/>
</dbReference>
<evidence type="ECO:0000313" key="9">
    <source>
        <dbReference type="Proteomes" id="UP000019141"/>
    </source>
</evidence>
<dbReference type="GO" id="GO:0004160">
    <property type="term" value="F:dihydroxy-acid dehydratase activity"/>
    <property type="evidence" value="ECO:0007669"/>
    <property type="project" value="UniProtKB-EC"/>
</dbReference>
<gene>
    <name evidence="8" type="ORF">ETSY1_19980</name>
</gene>
<dbReference type="NCBIfam" id="NF009560">
    <property type="entry name" value="PRK13017.1"/>
    <property type="match status" value="1"/>
</dbReference>
<dbReference type="PANTHER" id="PTHR43183">
    <property type="entry name" value="HYPOTHETICAL DIHYDROXYACID DEHYDRATASE (EUROFUNG)-RELATED"/>
    <property type="match status" value="1"/>
</dbReference>
<dbReference type="InterPro" id="IPR020558">
    <property type="entry name" value="DiOHA_6PGluconate_deHydtase_CS"/>
</dbReference>
<evidence type="ECO:0000256" key="4">
    <source>
        <dbReference type="ARBA" id="ARBA00023014"/>
    </source>
</evidence>
<evidence type="ECO:0000313" key="8">
    <source>
        <dbReference type="EMBL" id="ETW98146.1"/>
    </source>
</evidence>
<dbReference type="GO" id="GO:0051536">
    <property type="term" value="F:iron-sulfur cluster binding"/>
    <property type="evidence" value="ECO:0007669"/>
    <property type="project" value="UniProtKB-KW"/>
</dbReference>
<dbReference type="Proteomes" id="UP000019141">
    <property type="component" value="Unassembled WGS sequence"/>
</dbReference>
<feature type="domain" description="Dihydroxy-acid/6-phosphogluconate dehydratase C-terminal" evidence="7">
    <location>
        <begin position="364"/>
        <end position="557"/>
    </location>
</feature>
<dbReference type="PROSITE" id="PS00886">
    <property type="entry name" value="ILVD_EDD_1"/>
    <property type="match status" value="1"/>
</dbReference>